<dbReference type="NCBIfam" id="TIGR00176">
    <property type="entry name" value="mobB"/>
    <property type="match status" value="1"/>
</dbReference>
<proteinExistence type="predicted"/>
<dbReference type="PANTHER" id="PTHR40072">
    <property type="entry name" value="MOLYBDOPTERIN-GUANINE DINUCLEOTIDE BIOSYNTHESIS ADAPTER PROTEIN-RELATED"/>
    <property type="match status" value="1"/>
</dbReference>
<dbReference type="InterPro" id="IPR027417">
    <property type="entry name" value="P-loop_NTPase"/>
</dbReference>
<feature type="domain" description="Molybdopterin-guanine dinucleotide biosynthesis protein B (MobB)" evidence="1">
    <location>
        <begin position="9"/>
        <end position="138"/>
    </location>
</feature>
<accession>A0ABU5CIL6</accession>
<dbReference type="Gene3D" id="3.40.50.300">
    <property type="entry name" value="P-loop containing nucleotide triphosphate hydrolases"/>
    <property type="match status" value="1"/>
</dbReference>
<reference evidence="2 3" key="1">
    <citation type="submission" date="2023-10" db="EMBL/GenBank/DDBJ databases">
        <title>179-bfca-hs.</title>
        <authorList>
            <person name="Miliotis G."/>
            <person name="Sengupta P."/>
            <person name="Hameed A."/>
            <person name="Chuvochina M."/>
            <person name="Mcdonagh F."/>
            <person name="Simpson A.C."/>
            <person name="Singh N.K."/>
            <person name="Rekha P.D."/>
            <person name="Raman K."/>
            <person name="Hugenholtz P."/>
            <person name="Venkateswaran K."/>
        </authorList>
    </citation>
    <scope>NUCLEOTIDE SEQUENCE [LARGE SCALE GENOMIC DNA]</scope>
    <source>
        <strain evidence="2 3">179-BFC-A-HS</strain>
    </source>
</reference>
<keyword evidence="3" id="KW-1185">Reference proteome</keyword>
<dbReference type="EMBL" id="JAROCA020000001">
    <property type="protein sequence ID" value="MDY0406189.1"/>
    <property type="molecule type" value="Genomic_DNA"/>
</dbReference>
<dbReference type="SUPFAM" id="SSF52540">
    <property type="entry name" value="P-loop containing nucleoside triphosphate hydrolases"/>
    <property type="match status" value="1"/>
</dbReference>
<dbReference type="Pfam" id="PF03205">
    <property type="entry name" value="MobB"/>
    <property type="match status" value="1"/>
</dbReference>
<dbReference type="PANTHER" id="PTHR40072:SF1">
    <property type="entry name" value="MOLYBDOPTERIN-GUANINE DINUCLEOTIDE BIOSYNTHESIS ADAPTER PROTEIN"/>
    <property type="match status" value="1"/>
</dbReference>
<sequence length="175" mass="19220">MNKKPPIPVVQIAGYKNSGKTTLMCKLITHYAKQNIRVASLKHHGHAGGFQVAENADSTLHMRAGANLAGVQAASEFQLSIQSGQQLSWEKMMAVYALFDVELLLVEGYKQLGFPKIVLLKEEQDKELLRLSNIIAVGSNNKALLQDIEYDTFLLQSAEAVPKLAQLCLERGTNG</sequence>
<dbReference type="RefSeq" id="WP_306065983.1">
    <property type="nucleotide sequence ID" value="NZ_JAROCA020000001.1"/>
</dbReference>
<organism evidence="2 3">
    <name type="scientific">Tigheibacillus jepli</name>
    <dbReference type="NCBI Taxonomy" id="3035914"/>
    <lineage>
        <taxon>Bacteria</taxon>
        <taxon>Bacillati</taxon>
        <taxon>Bacillota</taxon>
        <taxon>Bacilli</taxon>
        <taxon>Bacillales</taxon>
        <taxon>Bacillaceae</taxon>
        <taxon>Tigheibacillus</taxon>
    </lineage>
</organism>
<evidence type="ECO:0000313" key="3">
    <source>
        <dbReference type="Proteomes" id="UP001228376"/>
    </source>
</evidence>
<evidence type="ECO:0000313" key="2">
    <source>
        <dbReference type="EMBL" id="MDY0406189.1"/>
    </source>
</evidence>
<dbReference type="InterPro" id="IPR052539">
    <property type="entry name" value="MGD_biosynthesis_adapter"/>
</dbReference>
<gene>
    <name evidence="2" type="primary">mobB</name>
    <name evidence="2" type="ORF">P5G51_013030</name>
</gene>
<protein>
    <submittedName>
        <fullName evidence="2">Molybdopterin-guanine dinucleotide biosynthesis protein B</fullName>
    </submittedName>
</protein>
<dbReference type="InterPro" id="IPR004435">
    <property type="entry name" value="MobB_dom"/>
</dbReference>
<name>A0ABU5CIL6_9BACI</name>
<evidence type="ECO:0000259" key="1">
    <source>
        <dbReference type="Pfam" id="PF03205"/>
    </source>
</evidence>
<dbReference type="Proteomes" id="UP001228376">
    <property type="component" value="Unassembled WGS sequence"/>
</dbReference>
<comment type="caution">
    <text evidence="2">The sequence shown here is derived from an EMBL/GenBank/DDBJ whole genome shotgun (WGS) entry which is preliminary data.</text>
</comment>